<keyword evidence="3" id="KW-1185">Reference proteome</keyword>
<organism evidence="2 3">
    <name type="scientific">Micromonospora fulviviridis</name>
    <dbReference type="NCBI Taxonomy" id="47860"/>
    <lineage>
        <taxon>Bacteria</taxon>
        <taxon>Bacillati</taxon>
        <taxon>Actinomycetota</taxon>
        <taxon>Actinomycetes</taxon>
        <taxon>Micromonosporales</taxon>
        <taxon>Micromonosporaceae</taxon>
        <taxon>Micromonospora</taxon>
    </lineage>
</organism>
<comment type="caution">
    <text evidence="2">The sequence shown here is derived from an EMBL/GenBank/DDBJ whole genome shotgun (WGS) entry which is preliminary data.</text>
</comment>
<feature type="transmembrane region" description="Helical" evidence="1">
    <location>
        <begin position="49"/>
        <end position="70"/>
    </location>
</feature>
<evidence type="ECO:0000256" key="1">
    <source>
        <dbReference type="SAM" id="Phobius"/>
    </source>
</evidence>
<dbReference type="EMBL" id="JBEXRX010000067">
    <property type="protein sequence ID" value="MEU0154382.1"/>
    <property type="molecule type" value="Genomic_DNA"/>
</dbReference>
<keyword evidence="1" id="KW-1133">Transmembrane helix</keyword>
<name>A0ABV2VPV6_9ACTN</name>
<feature type="transmembrane region" description="Helical" evidence="1">
    <location>
        <begin position="76"/>
        <end position="94"/>
    </location>
</feature>
<accession>A0ABV2VPV6</accession>
<dbReference type="RefSeq" id="WP_355666081.1">
    <property type="nucleotide sequence ID" value="NZ_JBEXRX010000067.1"/>
</dbReference>
<gene>
    <name evidence="2" type="ORF">ABZ071_21130</name>
</gene>
<evidence type="ECO:0000313" key="2">
    <source>
        <dbReference type="EMBL" id="MEU0154382.1"/>
    </source>
</evidence>
<protein>
    <submittedName>
        <fullName evidence="2">Uncharacterized protein</fullName>
    </submittedName>
</protein>
<keyword evidence="1" id="KW-0472">Membrane</keyword>
<proteinExistence type="predicted"/>
<keyword evidence="1" id="KW-0812">Transmembrane</keyword>
<reference evidence="2 3" key="1">
    <citation type="submission" date="2024-06" db="EMBL/GenBank/DDBJ databases">
        <title>The Natural Products Discovery Center: Release of the First 8490 Sequenced Strains for Exploring Actinobacteria Biosynthetic Diversity.</title>
        <authorList>
            <person name="Kalkreuter E."/>
            <person name="Kautsar S.A."/>
            <person name="Yang D."/>
            <person name="Bader C.D."/>
            <person name="Teijaro C.N."/>
            <person name="Fluegel L."/>
            <person name="Davis C.M."/>
            <person name="Simpson J.R."/>
            <person name="Lauterbach L."/>
            <person name="Steele A.D."/>
            <person name="Gui C."/>
            <person name="Meng S."/>
            <person name="Li G."/>
            <person name="Viehrig K."/>
            <person name="Ye F."/>
            <person name="Su P."/>
            <person name="Kiefer A.F."/>
            <person name="Nichols A."/>
            <person name="Cepeda A.J."/>
            <person name="Yan W."/>
            <person name="Fan B."/>
            <person name="Jiang Y."/>
            <person name="Adhikari A."/>
            <person name="Zheng C.-J."/>
            <person name="Schuster L."/>
            <person name="Cowan T.M."/>
            <person name="Smanski M.J."/>
            <person name="Chevrette M.G."/>
            <person name="De Carvalho L.P.S."/>
            <person name="Shen B."/>
        </authorList>
    </citation>
    <scope>NUCLEOTIDE SEQUENCE [LARGE SCALE GENOMIC DNA]</scope>
    <source>
        <strain evidence="2 3">NPDC006286</strain>
    </source>
</reference>
<evidence type="ECO:0000313" key="3">
    <source>
        <dbReference type="Proteomes" id="UP001550348"/>
    </source>
</evidence>
<dbReference type="Proteomes" id="UP001550348">
    <property type="component" value="Unassembled WGS sequence"/>
</dbReference>
<sequence length="226" mass="25210">MAWDEVVDHGGGATHPEYVTADARVDNRTNLLIAEYTAIRAVEAQKSSASHALVGAYLTVVAVILGFVVANRADPRLLITVPILSAVCGITILRRRRDREVAHRYVREILRPIAVQCSGDDRIFLWEEFYARHKDARSVRYEFGLQLVFPLSAAVALTATLPRLTSFGDWLAWLAGLGFLLMLLLTYGHQNREHLGRTVGAVRDICRHVARWRRGRKPGSGLASDQ</sequence>
<feature type="transmembrane region" description="Helical" evidence="1">
    <location>
        <begin position="143"/>
        <end position="164"/>
    </location>
</feature>
<feature type="transmembrane region" description="Helical" evidence="1">
    <location>
        <begin position="170"/>
        <end position="187"/>
    </location>
</feature>